<organism evidence="6 7">
    <name type="scientific">Shinella kummerowiae</name>
    <dbReference type="NCBI Taxonomy" id="417745"/>
    <lineage>
        <taxon>Bacteria</taxon>
        <taxon>Pseudomonadati</taxon>
        <taxon>Pseudomonadota</taxon>
        <taxon>Alphaproteobacteria</taxon>
        <taxon>Hyphomicrobiales</taxon>
        <taxon>Rhizobiaceae</taxon>
        <taxon>Shinella</taxon>
    </lineage>
</organism>
<accession>A0A6N8SKX9</accession>
<dbReference type="InterPro" id="IPR012093">
    <property type="entry name" value="Pirin"/>
</dbReference>
<keyword evidence="2" id="KW-0479">Metal-binding</keyword>
<evidence type="ECO:0000313" key="7">
    <source>
        <dbReference type="Proteomes" id="UP000435802"/>
    </source>
</evidence>
<dbReference type="RefSeq" id="WP_160862848.1">
    <property type="nucleotide sequence ID" value="NZ_WUMK01000020.1"/>
</dbReference>
<sequence length="317" mass="34702">MSWMPGIEPQCPEAGTIADIEMLIVPRARDLGGFEVRRALPAPERQMVGPFIFFDQMGPAEFINEGGIDVRPHPHIGLATVTYLYQGEFQHRDSLGTNQMIYPGEVNWMVAGNGVTHSERTSPETRAKRHSLFGIQTWVALPEDDEDMPASFEHQGAEALPLLSGEGKEVRLILGNAWGERAPVKTFSEMFYADAVLQAGAKLPLPDNHEDRGLYVTQGSVLVAGETFAAGQMMVFRPGDPITVTAGPAGARLMLFGGETLNGPRYIAWNFVASSKEKLEAAQEAWIKGDFEHGRFRLPPDDAAEFIPFPDAGKSGH</sequence>
<evidence type="ECO:0000256" key="3">
    <source>
        <dbReference type="RuleBase" id="RU003457"/>
    </source>
</evidence>
<dbReference type="EMBL" id="WUMK01000020">
    <property type="protein sequence ID" value="MXN49369.1"/>
    <property type="molecule type" value="Genomic_DNA"/>
</dbReference>
<dbReference type="AlphaFoldDB" id="A0A6N8SKX9"/>
<gene>
    <name evidence="6" type="ORF">GR138_29675</name>
</gene>
<evidence type="ECO:0000259" key="4">
    <source>
        <dbReference type="Pfam" id="PF02678"/>
    </source>
</evidence>
<evidence type="ECO:0000259" key="5">
    <source>
        <dbReference type="Pfam" id="PF05726"/>
    </source>
</evidence>
<dbReference type="InterPro" id="IPR003829">
    <property type="entry name" value="Pirin_N_dom"/>
</dbReference>
<feature type="binding site" evidence="2">
    <location>
        <position position="75"/>
    </location>
    <ligand>
        <name>Fe cation</name>
        <dbReference type="ChEBI" id="CHEBI:24875"/>
    </ligand>
</feature>
<dbReference type="CDD" id="cd02247">
    <property type="entry name" value="cupin_pirin_C"/>
    <property type="match status" value="1"/>
</dbReference>
<comment type="similarity">
    <text evidence="1 3">Belongs to the pirin family.</text>
</comment>
<dbReference type="GO" id="GO:0046872">
    <property type="term" value="F:metal ion binding"/>
    <property type="evidence" value="ECO:0007669"/>
    <property type="project" value="UniProtKB-KW"/>
</dbReference>
<proteinExistence type="inferred from homology"/>
<dbReference type="CDD" id="cd02909">
    <property type="entry name" value="cupin_pirin_N"/>
    <property type="match status" value="1"/>
</dbReference>
<reference evidence="6 7" key="1">
    <citation type="submission" date="2019-12" db="EMBL/GenBank/DDBJ databases">
        <title>Shinella kummerowiae sp. nov., a symbiotic bacterium isolated from root nodules of the herbal legume Kummerowia stipulacea.</title>
        <authorList>
            <person name="Gao J."/>
        </authorList>
    </citation>
    <scope>NUCLEOTIDE SEQUENCE [LARGE SCALE GENOMIC DNA]</scope>
    <source>
        <strain evidence="6 7">CCBAU 25048</strain>
    </source>
</reference>
<feature type="binding site" evidence="2">
    <location>
        <position position="119"/>
    </location>
    <ligand>
        <name>Fe cation</name>
        <dbReference type="ChEBI" id="CHEBI:24875"/>
    </ligand>
</feature>
<dbReference type="PIRSF" id="PIRSF006232">
    <property type="entry name" value="Pirin"/>
    <property type="match status" value="1"/>
</dbReference>
<dbReference type="Proteomes" id="UP000435802">
    <property type="component" value="Unassembled WGS sequence"/>
</dbReference>
<dbReference type="Pfam" id="PF05726">
    <property type="entry name" value="Pirin_C"/>
    <property type="match status" value="1"/>
</dbReference>
<dbReference type="OrthoDB" id="9780903at2"/>
<evidence type="ECO:0000256" key="1">
    <source>
        <dbReference type="ARBA" id="ARBA00008416"/>
    </source>
</evidence>
<name>A0A6N8SKX9_9HYPH</name>
<evidence type="ECO:0000313" key="6">
    <source>
        <dbReference type="EMBL" id="MXN49369.1"/>
    </source>
</evidence>
<dbReference type="Gene3D" id="2.60.120.10">
    <property type="entry name" value="Jelly Rolls"/>
    <property type="match status" value="2"/>
</dbReference>
<dbReference type="Pfam" id="PF02678">
    <property type="entry name" value="Pirin"/>
    <property type="match status" value="1"/>
</dbReference>
<dbReference type="InterPro" id="IPR008778">
    <property type="entry name" value="Pirin_C_dom"/>
</dbReference>
<protein>
    <submittedName>
        <fullName evidence="6">Pirin family protein</fullName>
    </submittedName>
</protein>
<comment type="cofactor">
    <cofactor evidence="2">
        <name>Fe cation</name>
        <dbReference type="ChEBI" id="CHEBI:24875"/>
    </cofactor>
    <text evidence="2">Binds 1 Fe cation per subunit.</text>
</comment>
<evidence type="ECO:0000256" key="2">
    <source>
        <dbReference type="PIRSR" id="PIRSR006232-1"/>
    </source>
</evidence>
<dbReference type="PANTHER" id="PTHR13903">
    <property type="entry name" value="PIRIN-RELATED"/>
    <property type="match status" value="1"/>
</dbReference>
<feature type="binding site" evidence="2">
    <location>
        <position position="73"/>
    </location>
    <ligand>
        <name>Fe cation</name>
        <dbReference type="ChEBI" id="CHEBI:24875"/>
    </ligand>
</feature>
<dbReference type="SUPFAM" id="SSF51182">
    <property type="entry name" value="RmlC-like cupins"/>
    <property type="match status" value="1"/>
</dbReference>
<dbReference type="InterPro" id="IPR014710">
    <property type="entry name" value="RmlC-like_jellyroll"/>
</dbReference>
<feature type="domain" description="Pirin N-terminal" evidence="4">
    <location>
        <begin position="34"/>
        <end position="139"/>
    </location>
</feature>
<keyword evidence="7" id="KW-1185">Reference proteome</keyword>
<feature type="domain" description="Pirin C-terminal" evidence="5">
    <location>
        <begin position="192"/>
        <end position="291"/>
    </location>
</feature>
<dbReference type="InterPro" id="IPR011051">
    <property type="entry name" value="RmlC_Cupin_sf"/>
</dbReference>
<keyword evidence="2" id="KW-0408">Iron</keyword>
<feature type="binding site" evidence="2">
    <location>
        <position position="117"/>
    </location>
    <ligand>
        <name>Fe cation</name>
        <dbReference type="ChEBI" id="CHEBI:24875"/>
    </ligand>
</feature>
<comment type="caution">
    <text evidence="6">The sequence shown here is derived from an EMBL/GenBank/DDBJ whole genome shotgun (WGS) entry which is preliminary data.</text>
</comment>
<dbReference type="PANTHER" id="PTHR13903:SF8">
    <property type="entry name" value="PIRIN"/>
    <property type="match status" value="1"/>
</dbReference>